<comment type="subcellular location">
    <subcellularLocation>
        <location evidence="1">Nucleus</location>
    </subcellularLocation>
</comment>
<evidence type="ECO:0000256" key="12">
    <source>
        <dbReference type="PROSITE-ProRule" id="PRU01263"/>
    </source>
</evidence>
<gene>
    <name evidence="16" type="primary">Dgri\GH10681</name>
    <name evidence="16" type="ORF">Dgri_GH10681</name>
</gene>
<dbReference type="Pfam" id="PF07776">
    <property type="entry name" value="zf-AD"/>
    <property type="match status" value="1"/>
</dbReference>
<keyword evidence="8" id="KW-0238">DNA-binding</keyword>
<dbReference type="PANTHER" id="PTHR24394:SF44">
    <property type="entry name" value="ZINC FINGER PROTEIN 271-LIKE"/>
    <property type="match status" value="1"/>
</dbReference>
<proteinExistence type="inferred from homology"/>
<organism evidence="17">
    <name type="scientific">Drosophila grimshawi</name>
    <name type="common">Hawaiian fruit fly</name>
    <name type="synonym">Idiomyia grimshawi</name>
    <dbReference type="NCBI Taxonomy" id="7222"/>
    <lineage>
        <taxon>Eukaryota</taxon>
        <taxon>Metazoa</taxon>
        <taxon>Ecdysozoa</taxon>
        <taxon>Arthropoda</taxon>
        <taxon>Hexapoda</taxon>
        <taxon>Insecta</taxon>
        <taxon>Pterygota</taxon>
        <taxon>Neoptera</taxon>
        <taxon>Endopterygota</taxon>
        <taxon>Diptera</taxon>
        <taxon>Brachycera</taxon>
        <taxon>Muscomorpha</taxon>
        <taxon>Ephydroidea</taxon>
        <taxon>Drosophilidae</taxon>
        <taxon>Drosophila</taxon>
        <taxon>Hawaiian Drosophila</taxon>
    </lineage>
</organism>
<reference evidence="16 17" key="1">
    <citation type="journal article" date="2007" name="Nature">
        <title>Evolution of genes and genomes on the Drosophila phylogeny.</title>
        <authorList>
            <consortium name="Drosophila 12 Genomes Consortium"/>
            <person name="Clark A.G."/>
            <person name="Eisen M.B."/>
            <person name="Smith D.R."/>
            <person name="Bergman C.M."/>
            <person name="Oliver B."/>
            <person name="Markow T.A."/>
            <person name="Kaufman T.C."/>
            <person name="Kellis M."/>
            <person name="Gelbart W."/>
            <person name="Iyer V.N."/>
            <person name="Pollard D.A."/>
            <person name="Sackton T.B."/>
            <person name="Larracuente A.M."/>
            <person name="Singh N.D."/>
            <person name="Abad J.P."/>
            <person name="Abt D.N."/>
            <person name="Adryan B."/>
            <person name="Aguade M."/>
            <person name="Akashi H."/>
            <person name="Anderson W.W."/>
            <person name="Aquadro C.F."/>
            <person name="Ardell D.H."/>
            <person name="Arguello R."/>
            <person name="Artieri C.G."/>
            <person name="Barbash D.A."/>
            <person name="Barker D."/>
            <person name="Barsanti P."/>
            <person name="Batterham P."/>
            <person name="Batzoglou S."/>
            <person name="Begun D."/>
            <person name="Bhutkar A."/>
            <person name="Blanco E."/>
            <person name="Bosak S.A."/>
            <person name="Bradley R.K."/>
            <person name="Brand A.D."/>
            <person name="Brent M.R."/>
            <person name="Brooks A.N."/>
            <person name="Brown R.H."/>
            <person name="Butlin R.K."/>
            <person name="Caggese C."/>
            <person name="Calvi B.R."/>
            <person name="Bernardo de Carvalho A."/>
            <person name="Caspi A."/>
            <person name="Castrezana S."/>
            <person name="Celniker S.E."/>
            <person name="Chang J.L."/>
            <person name="Chapple C."/>
            <person name="Chatterji S."/>
            <person name="Chinwalla A."/>
            <person name="Civetta A."/>
            <person name="Clifton S.W."/>
            <person name="Comeron J.M."/>
            <person name="Costello J.C."/>
            <person name="Coyne J.A."/>
            <person name="Daub J."/>
            <person name="David R.G."/>
            <person name="Delcher A.L."/>
            <person name="Delehaunty K."/>
            <person name="Do C.B."/>
            <person name="Ebling H."/>
            <person name="Edwards K."/>
            <person name="Eickbush T."/>
            <person name="Evans J.D."/>
            <person name="Filipski A."/>
            <person name="Findeiss S."/>
            <person name="Freyhult E."/>
            <person name="Fulton L."/>
            <person name="Fulton R."/>
            <person name="Garcia A.C."/>
            <person name="Gardiner A."/>
            <person name="Garfield D.A."/>
            <person name="Garvin B.E."/>
            <person name="Gibson G."/>
            <person name="Gilbert D."/>
            <person name="Gnerre S."/>
            <person name="Godfrey J."/>
            <person name="Good R."/>
            <person name="Gotea V."/>
            <person name="Gravely B."/>
            <person name="Greenberg A.J."/>
            <person name="Griffiths-Jones S."/>
            <person name="Gross S."/>
            <person name="Guigo R."/>
            <person name="Gustafson E.A."/>
            <person name="Haerty W."/>
            <person name="Hahn M.W."/>
            <person name="Halligan D.L."/>
            <person name="Halpern A.L."/>
            <person name="Halter G.M."/>
            <person name="Han M.V."/>
            <person name="Heger A."/>
            <person name="Hillier L."/>
            <person name="Hinrichs A.S."/>
            <person name="Holmes I."/>
            <person name="Hoskins R.A."/>
            <person name="Hubisz M.J."/>
            <person name="Hultmark D."/>
            <person name="Huntley M.A."/>
            <person name="Jaffe D.B."/>
            <person name="Jagadeeshan S."/>
            <person name="Jeck W.R."/>
            <person name="Johnson J."/>
            <person name="Jones C.D."/>
            <person name="Jordan W.C."/>
            <person name="Karpen G.H."/>
            <person name="Kataoka E."/>
            <person name="Keightley P.D."/>
            <person name="Kheradpour P."/>
            <person name="Kirkness E.F."/>
            <person name="Koerich L.B."/>
            <person name="Kristiansen K."/>
            <person name="Kudrna D."/>
            <person name="Kulathinal R.J."/>
            <person name="Kumar S."/>
            <person name="Kwok R."/>
            <person name="Lander E."/>
            <person name="Langley C.H."/>
            <person name="Lapoint R."/>
            <person name="Lazzaro B.P."/>
            <person name="Lee S.J."/>
            <person name="Levesque L."/>
            <person name="Li R."/>
            <person name="Lin C.F."/>
            <person name="Lin M.F."/>
            <person name="Lindblad-Toh K."/>
            <person name="Llopart A."/>
            <person name="Long M."/>
            <person name="Low L."/>
            <person name="Lozovsky E."/>
            <person name="Lu J."/>
            <person name="Luo M."/>
            <person name="Machado C.A."/>
            <person name="Makalowski W."/>
            <person name="Marzo M."/>
            <person name="Matsuda M."/>
            <person name="Matzkin L."/>
            <person name="McAllister B."/>
            <person name="McBride C.S."/>
            <person name="McKernan B."/>
            <person name="McKernan K."/>
            <person name="Mendez-Lago M."/>
            <person name="Minx P."/>
            <person name="Mollenhauer M.U."/>
            <person name="Montooth K."/>
            <person name="Mount S.M."/>
            <person name="Mu X."/>
            <person name="Myers E."/>
            <person name="Negre B."/>
            <person name="Newfeld S."/>
            <person name="Nielsen R."/>
            <person name="Noor M.A."/>
            <person name="O'Grady P."/>
            <person name="Pachter L."/>
            <person name="Papaceit M."/>
            <person name="Parisi M.J."/>
            <person name="Parisi M."/>
            <person name="Parts L."/>
            <person name="Pedersen J.S."/>
            <person name="Pesole G."/>
            <person name="Phillippy A.M."/>
            <person name="Ponting C.P."/>
            <person name="Pop M."/>
            <person name="Porcelli D."/>
            <person name="Powell J.R."/>
            <person name="Prohaska S."/>
            <person name="Pruitt K."/>
            <person name="Puig M."/>
            <person name="Quesneville H."/>
            <person name="Ram K.R."/>
            <person name="Rand D."/>
            <person name="Rasmussen M.D."/>
            <person name="Reed L.K."/>
            <person name="Reenan R."/>
            <person name="Reily A."/>
            <person name="Remington K.A."/>
            <person name="Rieger T.T."/>
            <person name="Ritchie M.G."/>
            <person name="Robin C."/>
            <person name="Rogers Y.H."/>
            <person name="Rohde C."/>
            <person name="Rozas J."/>
            <person name="Rubenfield M.J."/>
            <person name="Ruiz A."/>
            <person name="Russo S."/>
            <person name="Salzberg S.L."/>
            <person name="Sanchez-Gracia A."/>
            <person name="Saranga D.J."/>
            <person name="Sato H."/>
            <person name="Schaeffer S.W."/>
            <person name="Schatz M.C."/>
            <person name="Schlenke T."/>
            <person name="Schwartz R."/>
            <person name="Segarra C."/>
            <person name="Singh R.S."/>
            <person name="Sirot L."/>
            <person name="Sirota M."/>
            <person name="Sisneros N.B."/>
            <person name="Smith C.D."/>
            <person name="Smith T.F."/>
            <person name="Spieth J."/>
            <person name="Stage D.E."/>
            <person name="Stark A."/>
            <person name="Stephan W."/>
            <person name="Strausberg R.L."/>
            <person name="Strempel S."/>
            <person name="Sturgill D."/>
            <person name="Sutton G."/>
            <person name="Sutton G.G."/>
            <person name="Tao W."/>
            <person name="Teichmann S."/>
            <person name="Tobari Y.N."/>
            <person name="Tomimura Y."/>
            <person name="Tsolas J.M."/>
            <person name="Valente V.L."/>
            <person name="Venter E."/>
            <person name="Venter J.C."/>
            <person name="Vicario S."/>
            <person name="Vieira F.G."/>
            <person name="Vilella A.J."/>
            <person name="Villasante A."/>
            <person name="Walenz B."/>
            <person name="Wang J."/>
            <person name="Wasserman M."/>
            <person name="Watts T."/>
            <person name="Wilson D."/>
            <person name="Wilson R.K."/>
            <person name="Wing R.A."/>
            <person name="Wolfner M.F."/>
            <person name="Wong A."/>
            <person name="Wong G.K."/>
            <person name="Wu C.I."/>
            <person name="Wu G."/>
            <person name="Yamamoto D."/>
            <person name="Yang H.P."/>
            <person name="Yang S.P."/>
            <person name="Yorke J.A."/>
            <person name="Yoshida K."/>
            <person name="Zdobnov E."/>
            <person name="Zhang P."/>
            <person name="Zhang Y."/>
            <person name="Zimin A.V."/>
            <person name="Baldwin J."/>
            <person name="Abdouelleil A."/>
            <person name="Abdulkadir J."/>
            <person name="Abebe A."/>
            <person name="Abera B."/>
            <person name="Abreu J."/>
            <person name="Acer S.C."/>
            <person name="Aftuck L."/>
            <person name="Alexander A."/>
            <person name="An P."/>
            <person name="Anderson E."/>
            <person name="Anderson S."/>
            <person name="Arachi H."/>
            <person name="Azer M."/>
            <person name="Bachantsang P."/>
            <person name="Barry A."/>
            <person name="Bayul T."/>
            <person name="Berlin A."/>
            <person name="Bessette D."/>
            <person name="Bloom T."/>
            <person name="Blye J."/>
            <person name="Boguslavskiy L."/>
            <person name="Bonnet C."/>
            <person name="Boukhgalter B."/>
            <person name="Bourzgui I."/>
            <person name="Brown A."/>
            <person name="Cahill P."/>
            <person name="Channer S."/>
            <person name="Cheshatsang Y."/>
            <person name="Chuda L."/>
            <person name="Citroen M."/>
            <person name="Collymore A."/>
            <person name="Cooke P."/>
            <person name="Costello M."/>
            <person name="D'Aco K."/>
            <person name="Daza R."/>
            <person name="De Haan G."/>
            <person name="DeGray S."/>
            <person name="DeMaso C."/>
            <person name="Dhargay N."/>
            <person name="Dooley K."/>
            <person name="Dooley E."/>
            <person name="Doricent M."/>
            <person name="Dorje P."/>
            <person name="Dorjee K."/>
            <person name="Dupes A."/>
            <person name="Elong R."/>
            <person name="Falk J."/>
            <person name="Farina A."/>
            <person name="Faro S."/>
            <person name="Ferguson D."/>
            <person name="Fisher S."/>
            <person name="Foley C.D."/>
            <person name="Franke A."/>
            <person name="Friedrich D."/>
            <person name="Gadbois L."/>
            <person name="Gearin G."/>
            <person name="Gearin C.R."/>
            <person name="Giannoukos G."/>
            <person name="Goode T."/>
            <person name="Graham J."/>
            <person name="Grandbois E."/>
            <person name="Grewal S."/>
            <person name="Gyaltsen K."/>
            <person name="Hafez N."/>
            <person name="Hagos B."/>
            <person name="Hall J."/>
            <person name="Henson C."/>
            <person name="Hollinger A."/>
            <person name="Honan T."/>
            <person name="Huard M.D."/>
            <person name="Hughes L."/>
            <person name="Hurhula B."/>
            <person name="Husby M.E."/>
            <person name="Kamat A."/>
            <person name="Kanga B."/>
            <person name="Kashin S."/>
            <person name="Khazanovich D."/>
            <person name="Kisner P."/>
            <person name="Lance K."/>
            <person name="Lara M."/>
            <person name="Lee W."/>
            <person name="Lennon N."/>
            <person name="Letendre F."/>
            <person name="LeVine R."/>
            <person name="Lipovsky A."/>
            <person name="Liu X."/>
            <person name="Liu J."/>
            <person name="Liu S."/>
            <person name="Lokyitsang T."/>
            <person name="Lokyitsang Y."/>
            <person name="Lubonja R."/>
            <person name="Lui A."/>
            <person name="MacDonald P."/>
            <person name="Magnisalis V."/>
            <person name="Maru K."/>
            <person name="Matthews C."/>
            <person name="McCusker W."/>
            <person name="McDonough S."/>
            <person name="Mehta T."/>
            <person name="Meldrim J."/>
            <person name="Meneus L."/>
            <person name="Mihai O."/>
            <person name="Mihalev A."/>
            <person name="Mihova T."/>
            <person name="Mittelman R."/>
            <person name="Mlenga V."/>
            <person name="Montmayeur A."/>
            <person name="Mulrain L."/>
            <person name="Navidi A."/>
            <person name="Naylor J."/>
            <person name="Negash T."/>
            <person name="Nguyen T."/>
            <person name="Nguyen N."/>
            <person name="Nicol R."/>
            <person name="Norbu C."/>
            <person name="Norbu N."/>
            <person name="Novod N."/>
            <person name="O'Neill B."/>
            <person name="Osman S."/>
            <person name="Markiewicz E."/>
            <person name="Oyono O.L."/>
            <person name="Patti C."/>
            <person name="Phunkhang P."/>
            <person name="Pierre F."/>
            <person name="Priest M."/>
            <person name="Raghuraman S."/>
            <person name="Rege F."/>
            <person name="Reyes R."/>
            <person name="Rise C."/>
            <person name="Rogov P."/>
            <person name="Ross K."/>
            <person name="Ryan E."/>
            <person name="Settipalli S."/>
            <person name="Shea T."/>
            <person name="Sherpa N."/>
            <person name="Shi L."/>
            <person name="Shih D."/>
            <person name="Sparrow T."/>
            <person name="Spaulding J."/>
            <person name="Stalker J."/>
            <person name="Stange-Thomann N."/>
            <person name="Stavropoulos S."/>
            <person name="Stone C."/>
            <person name="Strader C."/>
            <person name="Tesfaye S."/>
            <person name="Thomson T."/>
            <person name="Thoulutsang Y."/>
            <person name="Thoulutsang D."/>
            <person name="Topham K."/>
            <person name="Topping I."/>
            <person name="Tsamla T."/>
            <person name="Vassiliev H."/>
            <person name="Vo A."/>
            <person name="Wangchuk T."/>
            <person name="Wangdi T."/>
            <person name="Weiand M."/>
            <person name="Wilkinson J."/>
            <person name="Wilson A."/>
            <person name="Yadav S."/>
            <person name="Young G."/>
            <person name="Yu Q."/>
            <person name="Zembek L."/>
            <person name="Zhong D."/>
            <person name="Zimmer A."/>
            <person name="Zwirko Z."/>
            <person name="Jaffe D.B."/>
            <person name="Alvarez P."/>
            <person name="Brockman W."/>
            <person name="Butler J."/>
            <person name="Chin C."/>
            <person name="Gnerre S."/>
            <person name="Grabherr M."/>
            <person name="Kleber M."/>
            <person name="Mauceli E."/>
            <person name="MacCallum I."/>
        </authorList>
    </citation>
    <scope>NUCLEOTIDE SEQUENCE [LARGE SCALE GENOMIC DNA]</scope>
    <source>
        <strain evidence="17">Tucson 15287-2541.00</strain>
    </source>
</reference>
<dbReference type="FunFam" id="3.30.160.60:FF:000202">
    <property type="entry name" value="Zinc finger protein 574"/>
    <property type="match status" value="2"/>
</dbReference>
<feature type="domain" description="C2H2-type" evidence="14">
    <location>
        <begin position="328"/>
        <end position="351"/>
    </location>
</feature>
<dbReference type="GO" id="GO:0032502">
    <property type="term" value="P:developmental process"/>
    <property type="evidence" value="ECO:0007669"/>
    <property type="project" value="UniProtKB-ARBA"/>
</dbReference>
<dbReference type="OMA" id="IYCQKAF"/>
<feature type="domain" description="C2H2-type" evidence="14">
    <location>
        <begin position="165"/>
        <end position="192"/>
    </location>
</feature>
<evidence type="ECO:0000256" key="11">
    <source>
        <dbReference type="PROSITE-ProRule" id="PRU00042"/>
    </source>
</evidence>
<accession>B4JCE2</accession>
<dbReference type="SUPFAM" id="SSF57716">
    <property type="entry name" value="Glucocorticoid receptor-like (DNA-binding domain)"/>
    <property type="match status" value="1"/>
</dbReference>
<evidence type="ECO:0000256" key="13">
    <source>
        <dbReference type="SAM" id="MobiDB-lite"/>
    </source>
</evidence>
<dbReference type="SUPFAM" id="SSF57667">
    <property type="entry name" value="beta-beta-alpha zinc fingers"/>
    <property type="match status" value="4"/>
</dbReference>
<dbReference type="InterPro" id="IPR012934">
    <property type="entry name" value="Znf_AD"/>
</dbReference>
<dbReference type="OrthoDB" id="8895262at2759"/>
<feature type="domain" description="C2H2-type" evidence="14">
    <location>
        <begin position="193"/>
        <end position="220"/>
    </location>
</feature>
<dbReference type="GO" id="GO:0005634">
    <property type="term" value="C:nucleus"/>
    <property type="evidence" value="ECO:0007669"/>
    <property type="project" value="UniProtKB-SubCell"/>
</dbReference>
<feature type="domain" description="C2H2-type" evidence="14">
    <location>
        <begin position="137"/>
        <end position="164"/>
    </location>
</feature>
<evidence type="ECO:0000313" key="17">
    <source>
        <dbReference type="Proteomes" id="UP000001070"/>
    </source>
</evidence>
<keyword evidence="6 12" id="KW-0862">Zinc</keyword>
<evidence type="ECO:0000256" key="1">
    <source>
        <dbReference type="ARBA" id="ARBA00004123"/>
    </source>
</evidence>
<dbReference type="PROSITE" id="PS00028">
    <property type="entry name" value="ZINC_FINGER_C2H2_1"/>
    <property type="match status" value="7"/>
</dbReference>
<dbReference type="PROSITE" id="PS51915">
    <property type="entry name" value="ZAD"/>
    <property type="match status" value="1"/>
</dbReference>
<keyword evidence="5 11" id="KW-0863">Zinc-finger</keyword>
<dbReference type="Pfam" id="PF00096">
    <property type="entry name" value="zf-C2H2"/>
    <property type="match status" value="6"/>
</dbReference>
<keyword evidence="3 12" id="KW-0479">Metal-binding</keyword>
<evidence type="ECO:0000313" key="16">
    <source>
        <dbReference type="EMBL" id="EDW03096.1"/>
    </source>
</evidence>
<dbReference type="SMR" id="B4JCE2"/>
<dbReference type="PhylomeDB" id="B4JCE2"/>
<feature type="compositionally biased region" description="Basic and acidic residues" evidence="13">
    <location>
        <begin position="106"/>
        <end position="115"/>
    </location>
</feature>
<feature type="binding site" evidence="12">
    <location>
        <position position="54"/>
    </location>
    <ligand>
        <name>Zn(2+)</name>
        <dbReference type="ChEBI" id="CHEBI:29105"/>
    </ligand>
</feature>
<dbReference type="PROSITE" id="PS50157">
    <property type="entry name" value="ZINC_FINGER_C2H2_2"/>
    <property type="match status" value="7"/>
</dbReference>
<dbReference type="AlphaFoldDB" id="B4JCE2"/>
<evidence type="ECO:0000256" key="2">
    <source>
        <dbReference type="ARBA" id="ARBA00006991"/>
    </source>
</evidence>
<dbReference type="PANTHER" id="PTHR24394">
    <property type="entry name" value="ZINC FINGER PROTEIN"/>
    <property type="match status" value="1"/>
</dbReference>
<feature type="binding site" evidence="12">
    <location>
        <position position="8"/>
    </location>
    <ligand>
        <name>Zn(2+)</name>
        <dbReference type="ChEBI" id="CHEBI:29105"/>
    </ligand>
</feature>
<dbReference type="KEGG" id="dgr:6561424"/>
<sequence>MEEVCRICTSSSVTLVDIFSQRSPSEEEPCLADMLNECANCHIRRDDPLPQQICLSCILAAQNAFRFKRRCEQSHQHFCRLLTECGVKVEQALEAANQRPNSGLTERIKIERQERDEQEAEESSLHEIQINRNSNAEKCPHCAKALANRGSLKRHILIHSGERPYKCQHCPKAFNQSSNLIKHMRVHSGERPFQCVHCRKAFTQSNHLANHMRVHPVEVRQQMPAHSNECSFESSRTHSSEGAFQCSHCPKRFVSRGNLERHKRVHSGDRPYKCSHCPKTFTQSVNLERHKRVHSGIRPFQCLHCPMAFTQSSHLVNHVRIHSGERPFKCHHCFKCFTRRQYLEKHSCSHSTVIK</sequence>
<evidence type="ECO:0000256" key="6">
    <source>
        <dbReference type="ARBA" id="ARBA00022833"/>
    </source>
</evidence>
<evidence type="ECO:0000256" key="4">
    <source>
        <dbReference type="ARBA" id="ARBA00022737"/>
    </source>
</evidence>
<dbReference type="GO" id="GO:0003677">
    <property type="term" value="F:DNA binding"/>
    <property type="evidence" value="ECO:0007669"/>
    <property type="project" value="UniProtKB-KW"/>
</dbReference>
<dbReference type="HOGENOM" id="CLU_002678_94_1_1"/>
<evidence type="ECO:0000256" key="5">
    <source>
        <dbReference type="ARBA" id="ARBA00022771"/>
    </source>
</evidence>
<dbReference type="SMART" id="SM00868">
    <property type="entry name" value="zf-AD"/>
    <property type="match status" value="1"/>
</dbReference>
<dbReference type="FunFam" id="3.30.160.60:FF:000145">
    <property type="entry name" value="Zinc finger protein 574"/>
    <property type="match status" value="1"/>
</dbReference>
<evidence type="ECO:0000256" key="10">
    <source>
        <dbReference type="ARBA" id="ARBA00023242"/>
    </source>
</evidence>
<name>B4JCE2_DROGR</name>
<keyword evidence="10" id="KW-0539">Nucleus</keyword>
<dbReference type="SMART" id="SM00355">
    <property type="entry name" value="ZnF_C2H2"/>
    <property type="match status" value="7"/>
</dbReference>
<feature type="binding site" evidence="12">
    <location>
        <position position="5"/>
    </location>
    <ligand>
        <name>Zn(2+)</name>
        <dbReference type="ChEBI" id="CHEBI:29105"/>
    </ligand>
</feature>
<feature type="domain" description="C2H2-type" evidence="14">
    <location>
        <begin position="272"/>
        <end position="299"/>
    </location>
</feature>
<dbReference type="InterPro" id="IPR036236">
    <property type="entry name" value="Znf_C2H2_sf"/>
</dbReference>
<evidence type="ECO:0000256" key="8">
    <source>
        <dbReference type="ARBA" id="ARBA00023125"/>
    </source>
</evidence>
<feature type="binding site" evidence="12">
    <location>
        <position position="57"/>
    </location>
    <ligand>
        <name>Zn(2+)</name>
        <dbReference type="ChEBI" id="CHEBI:29105"/>
    </ligand>
</feature>
<keyword evidence="17" id="KW-1185">Reference proteome</keyword>
<dbReference type="GO" id="GO:0000981">
    <property type="term" value="F:DNA-binding transcription factor activity, RNA polymerase II-specific"/>
    <property type="evidence" value="ECO:0007669"/>
    <property type="project" value="TreeGrafter"/>
</dbReference>
<feature type="domain" description="C2H2-type" evidence="14">
    <location>
        <begin position="300"/>
        <end position="327"/>
    </location>
</feature>
<dbReference type="Gene3D" id="3.40.1800.20">
    <property type="match status" value="1"/>
</dbReference>
<dbReference type="InParanoid" id="B4JCE2"/>
<keyword evidence="7" id="KW-0805">Transcription regulation</keyword>
<feature type="region of interest" description="Disordered" evidence="13">
    <location>
        <begin position="98"/>
        <end position="124"/>
    </location>
</feature>
<feature type="domain" description="C2H2-type" evidence="14">
    <location>
        <begin position="244"/>
        <end position="271"/>
    </location>
</feature>
<dbReference type="Proteomes" id="UP000001070">
    <property type="component" value="Unassembled WGS sequence"/>
</dbReference>
<dbReference type="EMBL" id="CH916368">
    <property type="protein sequence ID" value="EDW03096.1"/>
    <property type="molecule type" value="Genomic_DNA"/>
</dbReference>
<protein>
    <submittedName>
        <fullName evidence="16">GH10681</fullName>
    </submittedName>
</protein>
<dbReference type="InterPro" id="IPR013087">
    <property type="entry name" value="Znf_C2H2_type"/>
</dbReference>
<dbReference type="FunFam" id="3.30.160.60:FF:000185">
    <property type="entry name" value="zinc finger protein 319"/>
    <property type="match status" value="1"/>
</dbReference>
<keyword evidence="4" id="KW-0677">Repeat</keyword>
<evidence type="ECO:0000256" key="7">
    <source>
        <dbReference type="ARBA" id="ARBA00023015"/>
    </source>
</evidence>
<dbReference type="Gene3D" id="3.30.160.60">
    <property type="entry name" value="Classic Zinc Finger"/>
    <property type="match status" value="7"/>
</dbReference>
<dbReference type="FunFam" id="3.30.160.60:FF:000450">
    <property type="entry name" value="PR domain zinc finger protein 14"/>
    <property type="match status" value="1"/>
</dbReference>
<comment type="similarity">
    <text evidence="2">Belongs to the krueppel C2H2-type zinc-finger protein family.</text>
</comment>
<evidence type="ECO:0000256" key="9">
    <source>
        <dbReference type="ARBA" id="ARBA00023163"/>
    </source>
</evidence>
<dbReference type="eggNOG" id="KOG1721">
    <property type="taxonomic scope" value="Eukaryota"/>
</dbReference>
<evidence type="ECO:0000259" key="14">
    <source>
        <dbReference type="PROSITE" id="PS50157"/>
    </source>
</evidence>
<keyword evidence="9" id="KW-0804">Transcription</keyword>
<dbReference type="GO" id="GO:0008270">
    <property type="term" value="F:zinc ion binding"/>
    <property type="evidence" value="ECO:0007669"/>
    <property type="project" value="UniProtKB-UniRule"/>
</dbReference>
<evidence type="ECO:0000259" key="15">
    <source>
        <dbReference type="PROSITE" id="PS51915"/>
    </source>
</evidence>
<evidence type="ECO:0000256" key="3">
    <source>
        <dbReference type="ARBA" id="ARBA00022723"/>
    </source>
</evidence>
<feature type="domain" description="ZAD" evidence="15">
    <location>
        <begin position="3"/>
        <end position="81"/>
    </location>
</feature>